<dbReference type="OrthoDB" id="199717at2759"/>
<reference evidence="1 2" key="1">
    <citation type="submission" date="2019-12" db="EMBL/GenBank/DDBJ databases">
        <authorList>
            <person name="Alioto T."/>
            <person name="Alioto T."/>
            <person name="Gomez Garrido J."/>
        </authorList>
    </citation>
    <scope>NUCLEOTIDE SEQUENCE [LARGE SCALE GENOMIC DNA]</scope>
</reference>
<dbReference type="EMBL" id="CACTIH010009050">
    <property type="protein sequence ID" value="CAA3021156.1"/>
    <property type="molecule type" value="Genomic_DNA"/>
</dbReference>
<gene>
    <name evidence="1" type="ORF">OLEA9_A097262</name>
</gene>
<dbReference type="Gramene" id="OE9A097262T1">
    <property type="protein sequence ID" value="OE9A097262C1"/>
    <property type="gene ID" value="OE9A097262"/>
</dbReference>
<organism evidence="1 2">
    <name type="scientific">Olea europaea subsp. europaea</name>
    <dbReference type="NCBI Taxonomy" id="158383"/>
    <lineage>
        <taxon>Eukaryota</taxon>
        <taxon>Viridiplantae</taxon>
        <taxon>Streptophyta</taxon>
        <taxon>Embryophyta</taxon>
        <taxon>Tracheophyta</taxon>
        <taxon>Spermatophyta</taxon>
        <taxon>Magnoliopsida</taxon>
        <taxon>eudicotyledons</taxon>
        <taxon>Gunneridae</taxon>
        <taxon>Pentapetalae</taxon>
        <taxon>asterids</taxon>
        <taxon>lamiids</taxon>
        <taxon>Lamiales</taxon>
        <taxon>Oleaceae</taxon>
        <taxon>Oleeae</taxon>
        <taxon>Olea</taxon>
    </lineage>
</organism>
<protein>
    <submittedName>
        <fullName evidence="1">Uncharacterized protein</fullName>
    </submittedName>
</protein>
<keyword evidence="2" id="KW-1185">Reference proteome</keyword>
<sequence>MQVVSDSGEVNAVAILDQEEKHERDGGLVILMEGLASKISEEKIDKMVRKLKDKENFNERIEQAFSKCTLDIKNNLK</sequence>
<accession>A0A8S0USH2</accession>
<comment type="caution">
    <text evidence="1">The sequence shown here is derived from an EMBL/GenBank/DDBJ whole genome shotgun (WGS) entry which is preliminary data.</text>
</comment>
<proteinExistence type="predicted"/>
<dbReference type="Proteomes" id="UP000594638">
    <property type="component" value="Unassembled WGS sequence"/>
</dbReference>
<name>A0A8S0USH2_OLEEU</name>
<evidence type="ECO:0000313" key="1">
    <source>
        <dbReference type="EMBL" id="CAA3021156.1"/>
    </source>
</evidence>
<evidence type="ECO:0000313" key="2">
    <source>
        <dbReference type="Proteomes" id="UP000594638"/>
    </source>
</evidence>
<dbReference type="AlphaFoldDB" id="A0A8S0USH2"/>